<keyword evidence="5" id="KW-1185">Reference proteome</keyword>
<dbReference type="GO" id="GO:0003678">
    <property type="term" value="F:DNA helicase activity"/>
    <property type="evidence" value="ECO:0007669"/>
    <property type="project" value="UniProtKB-ARBA"/>
</dbReference>
<dbReference type="PANTHER" id="PTHR43788">
    <property type="entry name" value="DNA2/NAM7 HELICASE FAMILY MEMBER"/>
    <property type="match status" value="1"/>
</dbReference>
<organism evidence="4 5">
    <name type="scientific">Flavobacterium silvisoli</name>
    <dbReference type="NCBI Taxonomy" id="2529433"/>
    <lineage>
        <taxon>Bacteria</taxon>
        <taxon>Pseudomonadati</taxon>
        <taxon>Bacteroidota</taxon>
        <taxon>Flavobacteriia</taxon>
        <taxon>Flavobacteriales</taxon>
        <taxon>Flavobacteriaceae</taxon>
        <taxon>Flavobacterium</taxon>
    </lineage>
</organism>
<name>A0A4V2L4Y6_9FLAO</name>
<dbReference type="Gene3D" id="3.40.50.300">
    <property type="entry name" value="P-loop containing nucleotide triphosphate hydrolases"/>
    <property type="match status" value="2"/>
</dbReference>
<protein>
    <recommendedName>
        <fullName evidence="3">UvrD-like helicase C-terminal domain-containing protein</fullName>
    </recommendedName>
</protein>
<evidence type="ECO:0000259" key="3">
    <source>
        <dbReference type="Pfam" id="PF13538"/>
    </source>
</evidence>
<dbReference type="Proteomes" id="UP000293300">
    <property type="component" value="Unassembled WGS sequence"/>
</dbReference>
<dbReference type="Gene3D" id="2.30.30.940">
    <property type="match status" value="1"/>
</dbReference>
<sequence length="1218" mass="138796">MNKHLSIRIAWHDNKWNGSICKHPAQNTYCKHLPRILAEKNDVLEEQNAGKAWNEIQGTFLPPCKAEGGAFMNTSGYKRLFIHPYSHNSGKDIPHAALKPTTIDVPPFSSFAVPFKWMLKNNQKELRNLYPDIPFDENSPFPSSWLYTSKAQNAVLHTFFDPIKENQSLAVYYVKGANPVDEDLRRLIAGIGIIKKKSPVIEYDSKENYTYPLWDRLITHGINPSEPHSEGVLIPYQEYLDLPDDYVYRNGDIHKTKYELLDEIKLTLQDTGSRQEIIEEFAYGSAWVNDSTMLIVLAKLKAVVERIREHGIVRGHWTENLIWIDRQIGKVKESMGPFPSFANALLAFGFQYGNLLEQDLRREHNLGSKDNPWEMWEDLVYGTTTIYGKPYSKEFAHFKDIWLNETQDRLNLLQLLSRFELSSDQIKNWFDSNLRNKLDAKVSDKELLENPYLIAELDPGDQEHYPIAVETIDNGLFEDAAIQGDNIPEKPQLVESPLDKRRIRALIISILKAATLDGDTLLSVSEITESLNLLNLQRSTVVPTNYITSNLNFMKSRLAYFNTSDSDALQLLVYEQIETYLRKVLIARGTKQLETENEEWNELVKKVIEKNGIIFNPDNNKHVAALEDQVTALQQLTSRKLSVLHGPAGTGKTTVLGALFGSKELKKEGILLLAPTGKARVKLEKMANASAFTIAQFLAKQKRFDFDRMKPKFNGPEKYKGEQNLIIDECSMLTEDDLYALFQALDMSHIKRIILVGDPYQLPPIGAGRPFADLCNYIESLTPEDEDGAVIHALARLKEVVRTVEGENSDCLTLASWYSGLKPGKNADLIFSKLGDNKSMNDLMVENWQDEKELYQKINQTLVKVLNLDDEYDEINLNKSIGVSDKGIDTSKIELFQILTPVKAPFWGTFNLNQIIQNQFRKDLNGAAKIGDYKIGQFDKVIQTKNEWKEGYPGNQQHQLSNGLLGVVTNTYKGHANVAFAGMEENVTFGYKSQGQTETDEANIELAYTITVHKSQGSDFEYVFLIIPKTGRVISRELIYTALTRAKRKLVLLVEGDNPHWIINLSKPQHSETSKRNTHLFKPSIREAKSHIPFVEGLIHKTKKEGLLVRSKSEVIISNELEYREVPFEYEKEFIGKNGQKRIPDFTFVDPAGDIIILEHLGMLSVPSYKADWEKKKQFYLDSGFKMNENLFITTESEKGGIDSKEIERVIDEIQKLL</sequence>
<accession>A0A4V2L4Y6</accession>
<dbReference type="CDD" id="cd18809">
    <property type="entry name" value="SF1_C_RecD"/>
    <property type="match status" value="1"/>
</dbReference>
<dbReference type="CDD" id="cd17933">
    <property type="entry name" value="DEXSc_RecD-like"/>
    <property type="match status" value="1"/>
</dbReference>
<dbReference type="InterPro" id="IPR050534">
    <property type="entry name" value="Coronavir_polyprotein_1ab"/>
</dbReference>
<evidence type="ECO:0000313" key="4">
    <source>
        <dbReference type="EMBL" id="TBX68343.1"/>
    </source>
</evidence>
<dbReference type="GO" id="GO:0005524">
    <property type="term" value="F:ATP binding"/>
    <property type="evidence" value="ECO:0007669"/>
    <property type="project" value="UniProtKB-KW"/>
</dbReference>
<reference evidence="4 5" key="1">
    <citation type="submission" date="2019-02" db="EMBL/GenBank/DDBJ databases">
        <title>Flavobacterium sp. RD-2-33 isolated from forest soil.</title>
        <authorList>
            <person name="Chaudhary D.K."/>
        </authorList>
    </citation>
    <scope>NUCLEOTIDE SEQUENCE [LARGE SCALE GENOMIC DNA]</scope>
    <source>
        <strain evidence="4 5">RD-2-33</strain>
    </source>
</reference>
<dbReference type="Pfam" id="PF13604">
    <property type="entry name" value="AAA_30"/>
    <property type="match status" value="1"/>
</dbReference>
<evidence type="ECO:0000313" key="5">
    <source>
        <dbReference type="Proteomes" id="UP000293300"/>
    </source>
</evidence>
<dbReference type="RefSeq" id="WP_131476187.1">
    <property type="nucleotide sequence ID" value="NZ_SJPE01000009.1"/>
</dbReference>
<dbReference type="OrthoDB" id="9803432at2"/>
<dbReference type="Pfam" id="PF13538">
    <property type="entry name" value="UvrD_C_2"/>
    <property type="match status" value="1"/>
</dbReference>
<dbReference type="SUPFAM" id="SSF52540">
    <property type="entry name" value="P-loop containing nucleoside triphosphate hydrolases"/>
    <property type="match status" value="1"/>
</dbReference>
<dbReference type="AlphaFoldDB" id="A0A4V2L4Y6"/>
<keyword evidence="2" id="KW-0067">ATP-binding</keyword>
<feature type="domain" description="UvrD-like helicase C-terminal" evidence="3">
    <location>
        <begin position="1007"/>
        <end position="1053"/>
    </location>
</feature>
<gene>
    <name evidence="4" type="ORF">EZL74_08510</name>
</gene>
<evidence type="ECO:0000256" key="1">
    <source>
        <dbReference type="ARBA" id="ARBA00022741"/>
    </source>
</evidence>
<comment type="caution">
    <text evidence="4">The sequence shown here is derived from an EMBL/GenBank/DDBJ whole genome shotgun (WGS) entry which is preliminary data.</text>
</comment>
<evidence type="ECO:0000256" key="2">
    <source>
        <dbReference type="ARBA" id="ARBA00022840"/>
    </source>
</evidence>
<dbReference type="EMBL" id="SJPE01000009">
    <property type="protein sequence ID" value="TBX68343.1"/>
    <property type="molecule type" value="Genomic_DNA"/>
</dbReference>
<keyword evidence="1" id="KW-0547">Nucleotide-binding</keyword>
<proteinExistence type="predicted"/>
<dbReference type="InterPro" id="IPR027785">
    <property type="entry name" value="UvrD-like_helicase_C"/>
</dbReference>
<dbReference type="PANTHER" id="PTHR43788:SF6">
    <property type="entry name" value="DNA HELICASE B"/>
    <property type="match status" value="1"/>
</dbReference>
<dbReference type="InterPro" id="IPR027417">
    <property type="entry name" value="P-loop_NTPase"/>
</dbReference>